<dbReference type="Pfam" id="PF01903">
    <property type="entry name" value="CbiX"/>
    <property type="match status" value="2"/>
</dbReference>
<dbReference type="GO" id="GO:0016829">
    <property type="term" value="F:lyase activity"/>
    <property type="evidence" value="ECO:0007669"/>
    <property type="project" value="UniProtKB-KW"/>
</dbReference>
<evidence type="ECO:0008006" key="5">
    <source>
        <dbReference type="Google" id="ProtNLM"/>
    </source>
</evidence>
<keyword evidence="2" id="KW-0456">Lyase</keyword>
<dbReference type="SUPFAM" id="SSF53800">
    <property type="entry name" value="Chelatase"/>
    <property type="match status" value="1"/>
</dbReference>
<evidence type="ECO:0000313" key="4">
    <source>
        <dbReference type="Proteomes" id="UP000437131"/>
    </source>
</evidence>
<dbReference type="PANTHER" id="PTHR33542:SF3">
    <property type="entry name" value="SIROHYDROCHLORIN FERROCHELATASE, CHLOROPLASTIC"/>
    <property type="match status" value="1"/>
</dbReference>
<gene>
    <name evidence="3" type="ORF">GGC33_12005</name>
</gene>
<evidence type="ECO:0000256" key="1">
    <source>
        <dbReference type="ARBA" id="ARBA00022723"/>
    </source>
</evidence>
<dbReference type="EMBL" id="WMIA01000015">
    <property type="protein sequence ID" value="MTF39646.1"/>
    <property type="molecule type" value="Genomic_DNA"/>
</dbReference>
<comment type="caution">
    <text evidence="3">The sequence shown here is derived from an EMBL/GenBank/DDBJ whole genome shotgun (WGS) entry which is preliminary data.</text>
</comment>
<dbReference type="AlphaFoldDB" id="A0A844H0B0"/>
<dbReference type="GO" id="GO:0046872">
    <property type="term" value="F:metal ion binding"/>
    <property type="evidence" value="ECO:0007669"/>
    <property type="project" value="UniProtKB-KW"/>
</dbReference>
<organism evidence="3 4">
    <name type="scientific">Cyanobacterium aponinum 0216</name>
    <dbReference type="NCBI Taxonomy" id="2676140"/>
    <lineage>
        <taxon>Bacteria</taxon>
        <taxon>Bacillati</taxon>
        <taxon>Cyanobacteriota</taxon>
        <taxon>Cyanophyceae</taxon>
        <taxon>Oscillatoriophycideae</taxon>
        <taxon>Chroococcales</taxon>
        <taxon>Geminocystaceae</taxon>
        <taxon>Cyanobacterium</taxon>
    </lineage>
</organism>
<reference evidence="3 4" key="1">
    <citation type="submission" date="2019-11" db="EMBL/GenBank/DDBJ databases">
        <title>Isolation of a new High Light Tolerant Cyanobacteria.</title>
        <authorList>
            <person name="Dobson Z."/>
            <person name="Vaughn N."/>
            <person name="Vaughn M."/>
            <person name="Fromme P."/>
            <person name="Mazor Y."/>
        </authorList>
    </citation>
    <scope>NUCLEOTIDE SEQUENCE [LARGE SCALE GENOMIC DNA]</scope>
    <source>
        <strain evidence="3 4">0216</strain>
    </source>
</reference>
<dbReference type="CDD" id="cd03416">
    <property type="entry name" value="CbiX_SirB_N"/>
    <property type="match status" value="1"/>
</dbReference>
<name>A0A844H0B0_9CHRO</name>
<dbReference type="InterPro" id="IPR002762">
    <property type="entry name" value="CbiX-like"/>
</dbReference>
<dbReference type="Gene3D" id="3.40.50.1400">
    <property type="match status" value="2"/>
</dbReference>
<protein>
    <recommendedName>
        <fullName evidence="5">Cobalamin (Vitamin B12) biosynthesis CbiX protein</fullName>
    </recommendedName>
</protein>
<accession>A0A844H0B0</accession>
<evidence type="ECO:0000313" key="3">
    <source>
        <dbReference type="EMBL" id="MTF39646.1"/>
    </source>
</evidence>
<keyword evidence="1" id="KW-0479">Metal-binding</keyword>
<dbReference type="InterPro" id="IPR050963">
    <property type="entry name" value="Sirohydro_Cobaltochel/CbiX"/>
</dbReference>
<sequence length="257" mass="29113">MVSTRKDVNMINSSAYLLVVHGSRNSFYAQQLRDLAFSVRQKLDLLQVTCDLDVAYLELGNQSLSEKIIEFGNQLERKGYKNLKVLPLFLLSGTHVINDIPFEVEVSRQKCSLQIEILPHLGRSLSLIPLLCAEYERQENLDHHKDSSIERILFCHGTSLQKGNEEIEGLAGKINAHVAYWSIKPNLHSVIAKLALNDPQQIMIMPYFLFTGKIIDAIASEVEELQKELSCELKLLPPLTQIDGFSDIIVNRLLTEK</sequence>
<dbReference type="PANTHER" id="PTHR33542">
    <property type="entry name" value="SIROHYDROCHLORIN FERROCHELATASE, CHLOROPLASTIC"/>
    <property type="match status" value="1"/>
</dbReference>
<proteinExistence type="predicted"/>
<dbReference type="Proteomes" id="UP000437131">
    <property type="component" value="Unassembled WGS sequence"/>
</dbReference>
<evidence type="ECO:0000256" key="2">
    <source>
        <dbReference type="ARBA" id="ARBA00023239"/>
    </source>
</evidence>